<keyword evidence="4" id="KW-0249">Electron transport</keyword>
<proteinExistence type="predicted"/>
<evidence type="ECO:0000256" key="5">
    <source>
        <dbReference type="ARBA" id="ARBA00023004"/>
    </source>
</evidence>
<feature type="signal peptide" evidence="7">
    <location>
        <begin position="1"/>
        <end position="24"/>
    </location>
</feature>
<dbReference type="PANTHER" id="PTHR33751">
    <property type="entry name" value="CBB3-TYPE CYTOCHROME C OXIDASE SUBUNIT FIXP"/>
    <property type="match status" value="1"/>
</dbReference>
<reference evidence="9 10" key="1">
    <citation type="submission" date="2020-03" db="EMBL/GenBank/DDBJ databases">
        <title>Rahnella aceri sp. nov., isoated from traditional Jeju Makgeolli.</title>
        <authorList>
            <person name="Kim I.S."/>
            <person name="Jeon D."/>
        </authorList>
    </citation>
    <scope>NUCLEOTIDE SEQUENCE [LARGE SCALE GENOMIC DNA]</scope>
    <source>
        <strain evidence="9 10">Lac-M11</strain>
    </source>
</reference>
<name>A0A6M2BAL8_9GAMM</name>
<keyword evidence="3 6" id="KW-0479">Metal-binding</keyword>
<protein>
    <submittedName>
        <fullName evidence="9">Cytochrome c</fullName>
    </submittedName>
</protein>
<sequence length="110" mass="11401">MLRILLRAMAGLLPLILLSSPVLAQGNSADGQSKSASCAACHGAKGKAVNAIYPNLAGQNEDYLALALRAYQKGERSGGQAGVMQAFTSSLSEQDVSDLAAYYASLTPLK</sequence>
<keyword evidence="1" id="KW-0813">Transport</keyword>
<dbReference type="AlphaFoldDB" id="A0A6M2BAL8"/>
<dbReference type="PROSITE" id="PS51007">
    <property type="entry name" value="CYTC"/>
    <property type="match status" value="1"/>
</dbReference>
<dbReference type="PANTHER" id="PTHR33751:SF9">
    <property type="entry name" value="CYTOCHROME C4"/>
    <property type="match status" value="1"/>
</dbReference>
<dbReference type="PRINTS" id="PR00605">
    <property type="entry name" value="CYTCHROMECIC"/>
</dbReference>
<dbReference type="RefSeq" id="WP_152326537.1">
    <property type="nucleotide sequence ID" value="NZ_JAADJS010000006.1"/>
</dbReference>
<dbReference type="InterPro" id="IPR008168">
    <property type="entry name" value="Cyt_C_IC"/>
</dbReference>
<feature type="chain" id="PRO_5026974803" evidence="7">
    <location>
        <begin position="25"/>
        <end position="110"/>
    </location>
</feature>
<dbReference type="SUPFAM" id="SSF46626">
    <property type="entry name" value="Cytochrome c"/>
    <property type="match status" value="1"/>
</dbReference>
<dbReference type="GO" id="GO:0009055">
    <property type="term" value="F:electron transfer activity"/>
    <property type="evidence" value="ECO:0007669"/>
    <property type="project" value="InterPro"/>
</dbReference>
<evidence type="ECO:0000256" key="6">
    <source>
        <dbReference type="PROSITE-ProRule" id="PRU00433"/>
    </source>
</evidence>
<gene>
    <name evidence="9" type="ORF">GW579_21675</name>
</gene>
<dbReference type="GO" id="GO:0005506">
    <property type="term" value="F:iron ion binding"/>
    <property type="evidence" value="ECO:0007669"/>
    <property type="project" value="InterPro"/>
</dbReference>
<evidence type="ECO:0000259" key="8">
    <source>
        <dbReference type="PROSITE" id="PS51007"/>
    </source>
</evidence>
<comment type="caution">
    <text evidence="9">The sequence shown here is derived from an EMBL/GenBank/DDBJ whole genome shotgun (WGS) entry which is preliminary data.</text>
</comment>
<evidence type="ECO:0000313" key="10">
    <source>
        <dbReference type="Proteomes" id="UP000476696"/>
    </source>
</evidence>
<dbReference type="GO" id="GO:0020037">
    <property type="term" value="F:heme binding"/>
    <property type="evidence" value="ECO:0007669"/>
    <property type="project" value="InterPro"/>
</dbReference>
<evidence type="ECO:0000256" key="1">
    <source>
        <dbReference type="ARBA" id="ARBA00022448"/>
    </source>
</evidence>
<feature type="domain" description="Cytochrome c" evidence="8">
    <location>
        <begin position="26"/>
        <end position="107"/>
    </location>
</feature>
<dbReference type="Proteomes" id="UP000476696">
    <property type="component" value="Unassembled WGS sequence"/>
</dbReference>
<dbReference type="EMBL" id="JAADJS010000006">
    <property type="protein sequence ID" value="NGX89693.1"/>
    <property type="molecule type" value="Genomic_DNA"/>
</dbReference>
<keyword evidence="2 6" id="KW-0349">Heme</keyword>
<accession>A0A6M2BAL8</accession>
<evidence type="ECO:0000256" key="7">
    <source>
        <dbReference type="SAM" id="SignalP"/>
    </source>
</evidence>
<dbReference type="InterPro" id="IPR009056">
    <property type="entry name" value="Cyt_c-like_dom"/>
</dbReference>
<keyword evidence="7" id="KW-0732">Signal</keyword>
<dbReference type="Pfam" id="PF00034">
    <property type="entry name" value="Cytochrom_C"/>
    <property type="match status" value="1"/>
</dbReference>
<dbReference type="InterPro" id="IPR050597">
    <property type="entry name" value="Cytochrome_c_Oxidase_Subunit"/>
</dbReference>
<dbReference type="InterPro" id="IPR036909">
    <property type="entry name" value="Cyt_c-like_dom_sf"/>
</dbReference>
<keyword evidence="10" id="KW-1185">Reference proteome</keyword>
<evidence type="ECO:0000256" key="3">
    <source>
        <dbReference type="ARBA" id="ARBA00022723"/>
    </source>
</evidence>
<keyword evidence="5 6" id="KW-0408">Iron</keyword>
<evidence type="ECO:0000313" key="9">
    <source>
        <dbReference type="EMBL" id="NGX89693.1"/>
    </source>
</evidence>
<evidence type="ECO:0000256" key="2">
    <source>
        <dbReference type="ARBA" id="ARBA00022617"/>
    </source>
</evidence>
<evidence type="ECO:0000256" key="4">
    <source>
        <dbReference type="ARBA" id="ARBA00022982"/>
    </source>
</evidence>
<organism evidence="9 10">
    <name type="scientific">Rahnella contaminans</name>
    <dbReference type="NCBI Taxonomy" id="2703882"/>
    <lineage>
        <taxon>Bacteria</taxon>
        <taxon>Pseudomonadati</taxon>
        <taxon>Pseudomonadota</taxon>
        <taxon>Gammaproteobacteria</taxon>
        <taxon>Enterobacterales</taxon>
        <taxon>Yersiniaceae</taxon>
        <taxon>Rahnella</taxon>
    </lineage>
</organism>
<dbReference type="Gene3D" id="1.10.760.10">
    <property type="entry name" value="Cytochrome c-like domain"/>
    <property type="match status" value="1"/>
</dbReference>